<accession>A0A480AAV8</accession>
<dbReference type="SUPFAM" id="SSF52540">
    <property type="entry name" value="P-loop containing nucleoside triphosphate hydrolases"/>
    <property type="match status" value="1"/>
</dbReference>
<comment type="caution">
    <text evidence="3">The sequence shown here is derived from an EMBL/GenBank/DDBJ whole genome shotgun (WGS) entry which is preliminary data.</text>
</comment>
<organism evidence="3 4">
    <name type="scientific">Dolichospermum planctonicum</name>
    <dbReference type="NCBI Taxonomy" id="136072"/>
    <lineage>
        <taxon>Bacteria</taxon>
        <taxon>Bacillati</taxon>
        <taxon>Cyanobacteriota</taxon>
        <taxon>Cyanophyceae</taxon>
        <taxon>Nostocales</taxon>
        <taxon>Aphanizomenonaceae</taxon>
        <taxon>Dolichospermum</taxon>
    </lineage>
</organism>
<evidence type="ECO:0000259" key="2">
    <source>
        <dbReference type="Pfam" id="PF26355"/>
    </source>
</evidence>
<sequence>MDELVILLKDWVQRLKGIDLNLDPCEEAILKYSLAGKSYSKMSDDIPNYELSTIANIKAPKLFKRLREVTDTDINKKNCKLVLTQLLEQNNQEVIAGKNNHLSKILHRSHLNLHEAPDFGDFYGRSQELSDLQRLIVTENSRVVGVLGMSKIGKTALVRELVENIYRHFDYVIWKSLEYSPGLEEILTEIERYFPAHNPETNINNRISHLINHLNQHRCLLIFDKWEAVTGNGEASAQQQENYSNYEKFLSKVGESKHKSCLIFMSIHKPSIMDLLLNRKNINELSLSGLKNQEAKALLTNLGLFEPGIQALIKCCQGHPLALNLAAEMIKNIHNGQIPKFLEGTIFMHDVMLGILDKQFSYLLNLERNIIKKLAAEPEPKLTHQIFKYFPSIPQAEITQAVNKLWQIRLIEKGEIQESEALWILNPLIKKYIKRRYH</sequence>
<feature type="domain" description="NB-ARC" evidence="1">
    <location>
        <begin position="133"/>
        <end position="224"/>
    </location>
</feature>
<evidence type="ECO:0000313" key="4">
    <source>
        <dbReference type="Proteomes" id="UP000299367"/>
    </source>
</evidence>
<dbReference type="Gene3D" id="3.40.50.300">
    <property type="entry name" value="P-loop containing nucleotide triphosphate hydrolases"/>
    <property type="match status" value="1"/>
</dbReference>
<dbReference type="AlphaFoldDB" id="A0A480AAV8"/>
<dbReference type="Pfam" id="PF00931">
    <property type="entry name" value="NB-ARC"/>
    <property type="match status" value="1"/>
</dbReference>
<dbReference type="Proteomes" id="UP000299367">
    <property type="component" value="Unassembled WGS sequence"/>
</dbReference>
<dbReference type="EMBL" id="BJCF01000010">
    <property type="protein sequence ID" value="GCL41642.1"/>
    <property type="molecule type" value="Genomic_DNA"/>
</dbReference>
<evidence type="ECO:0000313" key="3">
    <source>
        <dbReference type="EMBL" id="GCL41642.1"/>
    </source>
</evidence>
<gene>
    <name evidence="3" type="ORF">NIES80_13380</name>
</gene>
<name>A0A480AAV8_9CYAN</name>
<dbReference type="InterPro" id="IPR002182">
    <property type="entry name" value="NB-ARC"/>
</dbReference>
<reference evidence="4" key="1">
    <citation type="submission" date="2019-02" db="EMBL/GenBank/DDBJ databases">
        <title>Draft genome sequence of Dolichospermum planctonicum NIES-80.</title>
        <authorList>
            <person name="Yamaguchi H."/>
            <person name="Suzuki S."/>
            <person name="Kawachi M."/>
        </authorList>
    </citation>
    <scope>NUCLEOTIDE SEQUENCE [LARGE SCALE GENOMIC DNA]</scope>
    <source>
        <strain evidence="4">NIES-80</strain>
    </source>
</reference>
<dbReference type="Pfam" id="PF26355">
    <property type="entry name" value="HTH_VMAP-M9"/>
    <property type="match status" value="1"/>
</dbReference>
<protein>
    <submittedName>
        <fullName evidence="3">Transcriptional regulator, LuxR family protein</fullName>
    </submittedName>
</protein>
<dbReference type="PRINTS" id="PR00364">
    <property type="entry name" value="DISEASERSIST"/>
</dbReference>
<dbReference type="InterPro" id="IPR058651">
    <property type="entry name" value="HTH_VMAP-M9"/>
</dbReference>
<dbReference type="RefSeq" id="WP_137907342.1">
    <property type="nucleotide sequence ID" value="NZ_BJCF01000010.1"/>
</dbReference>
<dbReference type="InterPro" id="IPR027417">
    <property type="entry name" value="P-loop_NTPase"/>
</dbReference>
<dbReference type="OrthoDB" id="441260at2"/>
<dbReference type="GO" id="GO:0043531">
    <property type="term" value="F:ADP binding"/>
    <property type="evidence" value="ECO:0007669"/>
    <property type="project" value="InterPro"/>
</dbReference>
<evidence type="ECO:0000259" key="1">
    <source>
        <dbReference type="Pfam" id="PF00931"/>
    </source>
</evidence>
<feature type="domain" description="vWA-MoxR associated protein N-terminal HTH" evidence="2">
    <location>
        <begin position="20"/>
        <end position="85"/>
    </location>
</feature>
<proteinExistence type="predicted"/>